<dbReference type="OrthoDB" id="3027646at2759"/>
<evidence type="ECO:0000256" key="1">
    <source>
        <dbReference type="SAM" id="SignalP"/>
    </source>
</evidence>
<evidence type="ECO:0000313" key="2">
    <source>
        <dbReference type="EMBL" id="KAF7293013.1"/>
    </source>
</evidence>
<comment type="caution">
    <text evidence="2">The sequence shown here is derived from an EMBL/GenBank/DDBJ whole genome shotgun (WGS) entry which is preliminary data.</text>
</comment>
<dbReference type="Proteomes" id="UP000636479">
    <property type="component" value="Unassembled WGS sequence"/>
</dbReference>
<name>A0A8H6VWS6_9AGAR</name>
<evidence type="ECO:0000313" key="3">
    <source>
        <dbReference type="Proteomes" id="UP000636479"/>
    </source>
</evidence>
<proteinExistence type="predicted"/>
<gene>
    <name evidence="2" type="ORF">MIND_01200600</name>
</gene>
<protein>
    <submittedName>
        <fullName evidence="2">Uncharacterized protein</fullName>
    </submittedName>
</protein>
<sequence>MFLSLIFTAALWAQNTLALIPPVGHGPSGPIFPAPPGSRVQQSGKDMKVIAKNGTVIHVFKNVVSSPSRRQETTATQASLTVDSTEILSSINASIVVPPPPKTFESQIIFFGAGLQVLDDSGSLTAYLQPALQYGASNIQGGSFWTAAILLELPLEGGYIQVYDNEANPQVNVGDRLELWAGIDADPPPFPGHWYHAFFTNRRDILALSVGFSGSPWRAAVSIEQQGISQTSDYPKGSLAFENINVETTTGFSTGSWTEEGAGDVSITIDKDGSRDSQVSLVFPPSS</sequence>
<dbReference type="AlphaFoldDB" id="A0A8H6VWS6"/>
<organism evidence="2 3">
    <name type="scientific">Mycena indigotica</name>
    <dbReference type="NCBI Taxonomy" id="2126181"/>
    <lineage>
        <taxon>Eukaryota</taxon>
        <taxon>Fungi</taxon>
        <taxon>Dikarya</taxon>
        <taxon>Basidiomycota</taxon>
        <taxon>Agaricomycotina</taxon>
        <taxon>Agaricomycetes</taxon>
        <taxon>Agaricomycetidae</taxon>
        <taxon>Agaricales</taxon>
        <taxon>Marasmiineae</taxon>
        <taxon>Mycenaceae</taxon>
        <taxon>Mycena</taxon>
    </lineage>
</organism>
<keyword evidence="3" id="KW-1185">Reference proteome</keyword>
<dbReference type="GeneID" id="59351031"/>
<keyword evidence="1" id="KW-0732">Signal</keyword>
<feature type="chain" id="PRO_5034778654" evidence="1">
    <location>
        <begin position="19"/>
        <end position="287"/>
    </location>
</feature>
<reference evidence="2" key="1">
    <citation type="submission" date="2020-05" db="EMBL/GenBank/DDBJ databases">
        <title>Mycena genomes resolve the evolution of fungal bioluminescence.</title>
        <authorList>
            <person name="Tsai I.J."/>
        </authorList>
    </citation>
    <scope>NUCLEOTIDE SEQUENCE</scope>
    <source>
        <strain evidence="2">171206Taipei</strain>
    </source>
</reference>
<dbReference type="EMBL" id="JACAZF010000011">
    <property type="protein sequence ID" value="KAF7293013.1"/>
    <property type="molecule type" value="Genomic_DNA"/>
</dbReference>
<feature type="signal peptide" evidence="1">
    <location>
        <begin position="1"/>
        <end position="18"/>
    </location>
</feature>
<dbReference type="RefSeq" id="XP_037215441.1">
    <property type="nucleotide sequence ID" value="XM_037368515.1"/>
</dbReference>
<accession>A0A8H6VWS6</accession>